<proteinExistence type="predicted"/>
<keyword evidence="3" id="KW-1185">Reference proteome</keyword>
<dbReference type="EMBL" id="LXQA010658259">
    <property type="protein sequence ID" value="MCI64539.1"/>
    <property type="molecule type" value="Genomic_DNA"/>
</dbReference>
<protein>
    <submittedName>
        <fullName evidence="2">Uncharacterized protein</fullName>
    </submittedName>
</protein>
<reference evidence="2 3" key="1">
    <citation type="journal article" date="2018" name="Front. Plant Sci.">
        <title>Red Clover (Trifolium pratense) and Zigzag Clover (T. medium) - A Picture of Genomic Similarities and Differences.</title>
        <authorList>
            <person name="Dluhosova J."/>
            <person name="Istvanek J."/>
            <person name="Nedelnik J."/>
            <person name="Repkova J."/>
        </authorList>
    </citation>
    <scope>NUCLEOTIDE SEQUENCE [LARGE SCALE GENOMIC DNA]</scope>
    <source>
        <strain evidence="3">cv. 10/8</strain>
        <tissue evidence="2">Leaf</tissue>
    </source>
</reference>
<evidence type="ECO:0000256" key="1">
    <source>
        <dbReference type="SAM" id="MobiDB-lite"/>
    </source>
</evidence>
<organism evidence="2 3">
    <name type="scientific">Trifolium medium</name>
    <dbReference type="NCBI Taxonomy" id="97028"/>
    <lineage>
        <taxon>Eukaryota</taxon>
        <taxon>Viridiplantae</taxon>
        <taxon>Streptophyta</taxon>
        <taxon>Embryophyta</taxon>
        <taxon>Tracheophyta</taxon>
        <taxon>Spermatophyta</taxon>
        <taxon>Magnoliopsida</taxon>
        <taxon>eudicotyledons</taxon>
        <taxon>Gunneridae</taxon>
        <taxon>Pentapetalae</taxon>
        <taxon>rosids</taxon>
        <taxon>fabids</taxon>
        <taxon>Fabales</taxon>
        <taxon>Fabaceae</taxon>
        <taxon>Papilionoideae</taxon>
        <taxon>50 kb inversion clade</taxon>
        <taxon>NPAAA clade</taxon>
        <taxon>Hologalegina</taxon>
        <taxon>IRL clade</taxon>
        <taxon>Trifolieae</taxon>
        <taxon>Trifolium</taxon>
    </lineage>
</organism>
<evidence type="ECO:0000313" key="2">
    <source>
        <dbReference type="EMBL" id="MCI64539.1"/>
    </source>
</evidence>
<accession>A0A392TUD1</accession>
<sequence>MKKEDSKQPEFTPPVQSKRVHDRTTAVYSDCLSPPFPFRLRPPQLEVNNSWNGIEPN</sequence>
<feature type="non-terminal residue" evidence="2">
    <location>
        <position position="57"/>
    </location>
</feature>
<feature type="region of interest" description="Disordered" evidence="1">
    <location>
        <begin position="1"/>
        <end position="24"/>
    </location>
</feature>
<dbReference type="AlphaFoldDB" id="A0A392TUD1"/>
<comment type="caution">
    <text evidence="2">The sequence shown here is derived from an EMBL/GenBank/DDBJ whole genome shotgun (WGS) entry which is preliminary data.</text>
</comment>
<dbReference type="Proteomes" id="UP000265520">
    <property type="component" value="Unassembled WGS sequence"/>
</dbReference>
<name>A0A392TUD1_9FABA</name>
<evidence type="ECO:0000313" key="3">
    <source>
        <dbReference type="Proteomes" id="UP000265520"/>
    </source>
</evidence>